<evidence type="ECO:0000313" key="1">
    <source>
        <dbReference type="EMBL" id="SMD01628.1"/>
    </source>
</evidence>
<dbReference type="AlphaFoldDB" id="A0A1W2DXS0"/>
<dbReference type="RefSeq" id="WP_084240917.1">
    <property type="nucleotide sequence ID" value="NZ_FWXT01000004.1"/>
</dbReference>
<dbReference type="Proteomes" id="UP000192756">
    <property type="component" value="Unassembled WGS sequence"/>
</dbReference>
<evidence type="ECO:0000313" key="2">
    <source>
        <dbReference type="Proteomes" id="UP000192756"/>
    </source>
</evidence>
<dbReference type="OrthoDB" id="9789270at2"/>
<name>A0A1W2DXS0_9SPHI</name>
<organism evidence="1 2">
    <name type="scientific">Pedobacter africanus</name>
    <dbReference type="NCBI Taxonomy" id="151894"/>
    <lineage>
        <taxon>Bacteria</taxon>
        <taxon>Pseudomonadati</taxon>
        <taxon>Bacteroidota</taxon>
        <taxon>Sphingobacteriia</taxon>
        <taxon>Sphingobacteriales</taxon>
        <taxon>Sphingobacteriaceae</taxon>
        <taxon>Pedobacter</taxon>
    </lineage>
</organism>
<accession>A0A1W2DXS0</accession>
<gene>
    <name evidence="1" type="ORF">SAMN04488524_4139</name>
</gene>
<sequence>MRYDKNYPEVYMGYFNYRDPFTDNLENIYQNPVVIPIYHIDQLFNDQAMAAVKRMTEIEGNPDFKEEFESLNAQLTERDQHIFKYFHFIAAQRHVLDELKMKYRDFYELEHTLKQFEAIGYDVSKARETDLVKRKKELLDFQAHLCCRQFA</sequence>
<proteinExistence type="predicted"/>
<dbReference type="EMBL" id="FWXT01000004">
    <property type="protein sequence ID" value="SMD01628.1"/>
    <property type="molecule type" value="Genomic_DNA"/>
</dbReference>
<keyword evidence="2" id="KW-1185">Reference proteome</keyword>
<dbReference type="STRING" id="151894.SAMN04488524_4139"/>
<reference evidence="2" key="1">
    <citation type="submission" date="2017-04" db="EMBL/GenBank/DDBJ databases">
        <authorList>
            <person name="Varghese N."/>
            <person name="Submissions S."/>
        </authorList>
    </citation>
    <scope>NUCLEOTIDE SEQUENCE [LARGE SCALE GENOMIC DNA]</scope>
    <source>
        <strain evidence="2">DSM 12126</strain>
    </source>
</reference>
<protein>
    <submittedName>
        <fullName evidence="1">Uncharacterized protein</fullName>
    </submittedName>
</protein>